<dbReference type="EMBL" id="CP000681">
    <property type="protein sequence ID" value="ABP76622.1"/>
    <property type="molecule type" value="Genomic_DNA"/>
</dbReference>
<gene>
    <name evidence="1" type="ordered locus">Sputcn32_2905</name>
</gene>
<name>A4Y9I9_SHEPC</name>
<protein>
    <submittedName>
        <fullName evidence="1">Uncharacterized protein</fullName>
    </submittedName>
</protein>
<accession>A4Y9I9</accession>
<dbReference type="HOGENOM" id="CLU_1969036_0_0_6"/>
<sequence length="127" mass="14264">MSVVQLLVDGEVDVFLLVAEPWGTRRSYEKELHSAYLFDSVPPEFIRRLSHILDGAMLSGHISHEGGCEVICSIPRMISVLRGMGYDVTPDENYDTMLEQAAIPLTAAQKRARQADIKKERDEGIVY</sequence>
<dbReference type="AlphaFoldDB" id="A4Y9I9"/>
<dbReference type="KEGG" id="spc:Sputcn32_2905"/>
<proteinExistence type="predicted"/>
<reference evidence="1" key="1">
    <citation type="submission" date="2007-04" db="EMBL/GenBank/DDBJ databases">
        <title>Complete sequence of Shewanella putrefaciens CN-32.</title>
        <authorList>
            <consortium name="US DOE Joint Genome Institute"/>
            <person name="Copeland A."/>
            <person name="Lucas S."/>
            <person name="Lapidus A."/>
            <person name="Barry K."/>
            <person name="Detter J.C."/>
            <person name="Glavina del Rio T."/>
            <person name="Hammon N."/>
            <person name="Israni S."/>
            <person name="Dalin E."/>
            <person name="Tice H."/>
            <person name="Pitluck S."/>
            <person name="Chain P."/>
            <person name="Malfatti S."/>
            <person name="Shin M."/>
            <person name="Vergez L."/>
            <person name="Schmutz J."/>
            <person name="Larimer F."/>
            <person name="Land M."/>
            <person name="Hauser L."/>
            <person name="Kyrpides N."/>
            <person name="Mikhailova N."/>
            <person name="Romine M.F."/>
            <person name="Fredrickson J."/>
            <person name="Tiedje J."/>
            <person name="Richardson P."/>
        </authorList>
    </citation>
    <scope>NUCLEOTIDE SEQUENCE [LARGE SCALE GENOMIC DNA]</scope>
    <source>
        <strain evidence="1">CN-32</strain>
    </source>
</reference>
<evidence type="ECO:0000313" key="1">
    <source>
        <dbReference type="EMBL" id="ABP76622.1"/>
    </source>
</evidence>
<organism evidence="1">
    <name type="scientific">Shewanella putrefaciens (strain CN-32 / ATCC BAA-453)</name>
    <dbReference type="NCBI Taxonomy" id="319224"/>
    <lineage>
        <taxon>Bacteria</taxon>
        <taxon>Pseudomonadati</taxon>
        <taxon>Pseudomonadota</taxon>
        <taxon>Gammaproteobacteria</taxon>
        <taxon>Alteromonadales</taxon>
        <taxon>Shewanellaceae</taxon>
        <taxon>Shewanella</taxon>
    </lineage>
</organism>